<dbReference type="InterPro" id="IPR027350">
    <property type="entry name" value="GT23_dom"/>
</dbReference>
<dbReference type="STRING" id="7398.A0A1A9ZI66"/>
<dbReference type="FunFam" id="3.40.50.11350:FF:000001">
    <property type="entry name" value="Alpha-(1,6)-fucosyltransferase"/>
    <property type="match status" value="1"/>
</dbReference>
<accession>A0A1A9ZI66</accession>
<keyword evidence="11" id="KW-0333">Golgi apparatus</keyword>
<feature type="compositionally biased region" description="Polar residues" evidence="21">
    <location>
        <begin position="889"/>
        <end position="901"/>
    </location>
</feature>
<dbReference type="EnsemblMetazoa" id="GPAI015365-RA">
    <property type="protein sequence ID" value="GPAI015365-PA"/>
    <property type="gene ID" value="GPAI015365"/>
</dbReference>
<dbReference type="VEuPathDB" id="VectorBase:GPAI015365"/>
<dbReference type="InterPro" id="IPR045573">
    <property type="entry name" value="Fut8_N_cat"/>
</dbReference>
<dbReference type="Gene3D" id="3.40.50.11350">
    <property type="match status" value="1"/>
</dbReference>
<keyword evidence="13" id="KW-1015">Disulfide bond</keyword>
<evidence type="ECO:0000259" key="22">
    <source>
        <dbReference type="PROSITE" id="PS50002"/>
    </source>
</evidence>
<keyword evidence="12" id="KW-0472">Membrane</keyword>
<keyword evidence="7 19" id="KW-0808">Transferase</keyword>
<evidence type="ECO:0000256" key="4">
    <source>
        <dbReference type="ARBA" id="ARBA00018201"/>
    </source>
</evidence>
<evidence type="ECO:0000256" key="14">
    <source>
        <dbReference type="ARBA" id="ARBA00030434"/>
    </source>
</evidence>
<protein>
    <recommendedName>
        <fullName evidence="4">Alpha-(1,6)-fucosyltransferase</fullName>
        <ecNumber evidence="3">2.4.1.68</ecNumber>
    </recommendedName>
    <alternativeName>
        <fullName evidence="14">GDP-L-Fuc:N-acetyl-beta-D-glucosaminide alpha1,6-fucosyltransferase</fullName>
    </alternativeName>
    <alternativeName>
        <fullName evidence="16">GDP-fucose--glycoprotein fucosyltransferase</fullName>
    </alternativeName>
    <alternativeName>
        <fullName evidence="15">Glycoprotein 6-alpha-L-fucosyltransferase</fullName>
    </alternativeName>
</protein>
<dbReference type="InterPro" id="IPR001452">
    <property type="entry name" value="SH3_domain"/>
</dbReference>
<dbReference type="AlphaFoldDB" id="A0A1A9ZI66"/>
<dbReference type="GO" id="GO:0032580">
    <property type="term" value="C:Golgi cisterna membrane"/>
    <property type="evidence" value="ECO:0007669"/>
    <property type="project" value="UniProtKB-SubCell"/>
</dbReference>
<dbReference type="FunFam" id="2.30.30.40:FF:000070">
    <property type="entry name" value="Alpha-(1,6)-fucosyltransferase"/>
    <property type="match status" value="1"/>
</dbReference>
<evidence type="ECO:0000256" key="21">
    <source>
        <dbReference type="SAM" id="MobiDB-lite"/>
    </source>
</evidence>
<dbReference type="InterPro" id="IPR035653">
    <property type="entry name" value="Fut8_SH3"/>
</dbReference>
<comment type="catalytic activity">
    <reaction evidence="17">
        <text>N(4)-{beta-D-GlcNAc-(1-&gt;2)-alpha-D-Man-(1-&gt;3)-[beta-D-GlcNAc-(1-&gt;2)-alpha-D-Man-(1-&gt;6)]-beta-D-Man-(1-&gt;4)-beta-D-GlcNAc-(1-&gt;4)-beta-D-GlcNAc}-L-asparaginyl-[protein] + GDP-beta-L-fucose = an N(4)-{beta-D-GlcNAc-(1-&gt;2)-alpha-D-Man-(1-&gt;3)-[beta-D-GlcNAc-(1-&gt;2)-alpha-D-Man-(1-&gt;6)]-beta-D-Man-(1-&gt;4)-beta-D-GlcNAc-(1-&gt;4)-[alpha-L-Fuc-(1-&gt;6)]-beta-D-GlcNAc}-L-asparaginyl-[protein] + GDP + H(+)</text>
        <dbReference type="Rhea" id="RHEA:12985"/>
        <dbReference type="Rhea" id="RHEA-COMP:13526"/>
        <dbReference type="Rhea" id="RHEA-COMP:13532"/>
        <dbReference type="ChEBI" id="CHEBI:15378"/>
        <dbReference type="ChEBI" id="CHEBI:57273"/>
        <dbReference type="ChEBI" id="CHEBI:58189"/>
        <dbReference type="ChEBI" id="CHEBI:60651"/>
        <dbReference type="ChEBI" id="CHEBI:137207"/>
        <dbReference type="EC" id="2.4.1.68"/>
    </reaction>
</comment>
<evidence type="ECO:0000256" key="13">
    <source>
        <dbReference type="ARBA" id="ARBA00023157"/>
    </source>
</evidence>
<dbReference type="Pfam" id="PF19745">
    <property type="entry name" value="FUT8_N_cat"/>
    <property type="match status" value="1"/>
</dbReference>
<comment type="pathway">
    <text evidence="2">Protein modification; protein glycosylation.</text>
</comment>
<dbReference type="GO" id="GO:0006487">
    <property type="term" value="P:protein N-linked glycosylation"/>
    <property type="evidence" value="ECO:0007669"/>
    <property type="project" value="TreeGrafter"/>
</dbReference>
<evidence type="ECO:0000256" key="6">
    <source>
        <dbReference type="ARBA" id="ARBA00022676"/>
    </source>
</evidence>
<name>A0A1A9ZI66_GLOPL</name>
<reference evidence="24" key="2">
    <citation type="submission" date="2020-05" db="UniProtKB">
        <authorList>
            <consortium name="EnsemblMetazoa"/>
        </authorList>
    </citation>
    <scope>IDENTIFICATION</scope>
    <source>
        <strain evidence="24">IAEA</strain>
    </source>
</reference>
<evidence type="ECO:0000256" key="8">
    <source>
        <dbReference type="ARBA" id="ARBA00022692"/>
    </source>
</evidence>
<evidence type="ECO:0000256" key="12">
    <source>
        <dbReference type="ARBA" id="ARBA00023136"/>
    </source>
</evidence>
<evidence type="ECO:0000256" key="2">
    <source>
        <dbReference type="ARBA" id="ARBA00004922"/>
    </source>
</evidence>
<keyword evidence="8" id="KW-0812">Transmembrane</keyword>
<evidence type="ECO:0000256" key="16">
    <source>
        <dbReference type="ARBA" id="ARBA00032208"/>
    </source>
</evidence>
<evidence type="ECO:0000256" key="17">
    <source>
        <dbReference type="ARBA" id="ARBA00093238"/>
    </source>
</evidence>
<evidence type="ECO:0000256" key="20">
    <source>
        <dbReference type="SAM" id="Coils"/>
    </source>
</evidence>
<feature type="coiled-coil region" evidence="20">
    <location>
        <begin position="348"/>
        <end position="375"/>
    </location>
</feature>
<keyword evidence="10" id="KW-1133">Transmembrane helix</keyword>
<comment type="similarity">
    <text evidence="19">Belongs to the glycosyltransferase 23 family.</text>
</comment>
<evidence type="ECO:0000256" key="9">
    <source>
        <dbReference type="ARBA" id="ARBA00022968"/>
    </source>
</evidence>
<evidence type="ECO:0000256" key="15">
    <source>
        <dbReference type="ARBA" id="ARBA00030648"/>
    </source>
</evidence>
<dbReference type="GO" id="GO:0008424">
    <property type="term" value="F:glycoprotein 6-alpha-L-fucosyltransferase activity"/>
    <property type="evidence" value="ECO:0007669"/>
    <property type="project" value="UniProtKB-EC"/>
</dbReference>
<dbReference type="CDD" id="cd11300">
    <property type="entry name" value="Fut8_like"/>
    <property type="match status" value="1"/>
</dbReference>
<feature type="domain" description="GT23" evidence="23">
    <location>
        <begin position="495"/>
        <end position="780"/>
    </location>
</feature>
<dbReference type="Gene3D" id="1.10.287.1060">
    <property type="entry name" value="ESAT-6-like"/>
    <property type="match status" value="1"/>
</dbReference>
<feature type="region of interest" description="Disordered" evidence="21">
    <location>
        <begin position="888"/>
        <end position="908"/>
    </location>
</feature>
<evidence type="ECO:0000256" key="5">
    <source>
        <dbReference type="ARBA" id="ARBA00022443"/>
    </source>
</evidence>
<dbReference type="PANTHER" id="PTHR13132:SF29">
    <property type="entry name" value="ALPHA-(1,6)-FUCOSYLTRANSFERASE"/>
    <property type="match status" value="1"/>
</dbReference>
<proteinExistence type="inferred from homology"/>
<reference evidence="25" key="1">
    <citation type="submission" date="2014-03" db="EMBL/GenBank/DDBJ databases">
        <authorList>
            <person name="Aksoy S."/>
            <person name="Warren W."/>
            <person name="Wilson R.K."/>
        </authorList>
    </citation>
    <scope>NUCLEOTIDE SEQUENCE [LARGE SCALE GENOMIC DNA]</scope>
    <source>
        <strain evidence="25">IAEA</strain>
    </source>
</reference>
<dbReference type="EC" id="2.4.1.68" evidence="3"/>
<keyword evidence="20" id="KW-0175">Coiled coil</keyword>
<keyword evidence="9" id="KW-0735">Signal-anchor</keyword>
<evidence type="ECO:0000313" key="24">
    <source>
        <dbReference type="EnsemblMetazoa" id="GPAI015365-PA"/>
    </source>
</evidence>
<dbReference type="Gene3D" id="2.30.30.40">
    <property type="entry name" value="SH3 Domains"/>
    <property type="match status" value="1"/>
</dbReference>
<evidence type="ECO:0000256" key="1">
    <source>
        <dbReference type="ARBA" id="ARBA00004447"/>
    </source>
</evidence>
<keyword evidence="5 18" id="KW-0728">SH3 domain</keyword>
<dbReference type="CDD" id="cd11792">
    <property type="entry name" value="SH3_Fut8"/>
    <property type="match status" value="1"/>
</dbReference>
<keyword evidence="6 19" id="KW-0328">Glycosyltransferase</keyword>
<evidence type="ECO:0000256" key="11">
    <source>
        <dbReference type="ARBA" id="ARBA00023034"/>
    </source>
</evidence>
<dbReference type="InterPro" id="IPR036028">
    <property type="entry name" value="SH3-like_dom_sf"/>
</dbReference>
<feature type="domain" description="SH3" evidence="22">
    <location>
        <begin position="789"/>
        <end position="850"/>
    </location>
</feature>
<evidence type="ECO:0000256" key="10">
    <source>
        <dbReference type="ARBA" id="ARBA00022989"/>
    </source>
</evidence>
<evidence type="ECO:0000256" key="3">
    <source>
        <dbReference type="ARBA" id="ARBA00012660"/>
    </source>
</evidence>
<dbReference type="SUPFAM" id="SSF50044">
    <property type="entry name" value="SH3-domain"/>
    <property type="match status" value="1"/>
</dbReference>
<dbReference type="PANTHER" id="PTHR13132">
    <property type="entry name" value="ALPHA- 1,6 -FUCOSYLTRANSFERASE"/>
    <property type="match status" value="1"/>
</dbReference>
<evidence type="ECO:0000256" key="7">
    <source>
        <dbReference type="ARBA" id="ARBA00022679"/>
    </source>
</evidence>
<dbReference type="PROSITE" id="PS50002">
    <property type="entry name" value="SH3"/>
    <property type="match status" value="1"/>
</dbReference>
<comment type="subcellular location">
    <subcellularLocation>
        <location evidence="1">Golgi apparatus</location>
        <location evidence="1">Golgi stack membrane</location>
        <topology evidence="1">Single-pass type II membrane protein</topology>
    </subcellularLocation>
</comment>
<dbReference type="PROSITE" id="PS51659">
    <property type="entry name" value="GT23"/>
    <property type="match status" value="1"/>
</dbReference>
<evidence type="ECO:0000256" key="19">
    <source>
        <dbReference type="PROSITE-ProRule" id="PRU00992"/>
    </source>
</evidence>
<evidence type="ECO:0000256" key="18">
    <source>
        <dbReference type="PROSITE-ProRule" id="PRU00192"/>
    </source>
</evidence>
<keyword evidence="25" id="KW-1185">Reference proteome</keyword>
<organism evidence="24 25">
    <name type="scientific">Glossina pallidipes</name>
    <name type="common">Tsetse fly</name>
    <dbReference type="NCBI Taxonomy" id="7398"/>
    <lineage>
        <taxon>Eukaryota</taxon>
        <taxon>Metazoa</taxon>
        <taxon>Ecdysozoa</taxon>
        <taxon>Arthropoda</taxon>
        <taxon>Hexapoda</taxon>
        <taxon>Insecta</taxon>
        <taxon>Pterygota</taxon>
        <taxon>Neoptera</taxon>
        <taxon>Endopterygota</taxon>
        <taxon>Diptera</taxon>
        <taxon>Brachycera</taxon>
        <taxon>Muscomorpha</taxon>
        <taxon>Hippoboscoidea</taxon>
        <taxon>Glossinidae</taxon>
        <taxon>Glossina</taxon>
    </lineage>
</organism>
<evidence type="ECO:0000259" key="23">
    <source>
        <dbReference type="PROSITE" id="PS51659"/>
    </source>
</evidence>
<evidence type="ECO:0000313" key="25">
    <source>
        <dbReference type="Proteomes" id="UP000092445"/>
    </source>
</evidence>
<dbReference type="Pfam" id="PF14604">
    <property type="entry name" value="SH3_9"/>
    <property type="match status" value="1"/>
</dbReference>
<sequence length="908" mass="104441">MYTCRNSFPSDSDYIVKMSTHLSSVCIFQLKQLHIVGSALAPVRLGVLSMEEVANSVTKSRKLKEKTKLNTSCASANILMKRENCKQMCETAKVLKINVSNMHLNKEVKTEEDTVRTNIFLITIKRAEEHNEVKAKKEDRSESSLQTPIQKEENVFLSEKEIAQLPEKLRNFFLEEINNESIKRKENAKSESAAVLDRLGSDAVSDDDDIEFAKHDSSIMTIKDGTDTNSVAYLKNDRLQTFEIDDDERRSLSRTPVKSIIVNVACIERQTPTPSTSRKVKKLCQIPTPPGNQLELIMNKVKSYKCKITHPIVSISTIAKTLVIWLCLASTFLIFLQPEERNIMTKRINQALQLLEITKQRNQELEHMIGNLLGEKVGINSSQEFLQKLYCDEPSLEYELMRRRIQNNIGELWNYFRNELGKICRNFERAEPKLRHDINNILILGGEHKRSLLSDMERMRELDGYEVWRHEESQTLSDLVQKRLHYLQNPADCSKARKLVCKLEQFCDYGCQLHHAVYCFIVAYATERTLILNSQHWGYKKYDWIDVFHPVSDSCVSADDVHADMWPGRPDSQALILPISDDVEPRPPYLPPAIPEDLASRVRRLHGNPTVWWAGQFMKYLLRPRKKVKNFLISRASKLGWSKPIVGVHVRRTDKLESEAAFHAIEEYMTHVEDYFLTLESTGTTISRRIFLATDDAQVIDEARKKYPQYKVVGDSEVARLAGVSTQRHTVNGLYGIILDIHLLSLSDYLVCTFSSNVCRVAYEIMQTLYPDAAHRFKSLDDIYYYGGQNSHNYQVVIAHEARNHDEIHIRIGDIVETAGNHWNGFSKGKNMRTNQSGLFPSFKVNDIVETVNLPTYLERIESSGQRRLITFKVYFIHFNVKSKRKNTKASQSSSAQYSTNIHEEEEC</sequence>
<feature type="region of interest" description="Important for donor substrate binding" evidence="19">
    <location>
        <begin position="651"/>
        <end position="652"/>
    </location>
</feature>
<dbReference type="SMART" id="SM00326">
    <property type="entry name" value="SH3"/>
    <property type="match status" value="1"/>
</dbReference>
<dbReference type="Proteomes" id="UP000092445">
    <property type="component" value="Unassembled WGS sequence"/>
</dbReference>